<reference evidence="2" key="1">
    <citation type="journal article" date="2009" name="Genome Res.">
        <title>Comparative genomic analyses of the human fungal pathogens Coccidioides and their relatives.</title>
        <authorList>
            <person name="Sharpton T.J."/>
            <person name="Stajich J.E."/>
            <person name="Rounsley S.D."/>
            <person name="Gardner M.J."/>
            <person name="Wortman J.R."/>
            <person name="Jordar V.S."/>
            <person name="Maiti R."/>
            <person name="Kodira C.D."/>
            <person name="Neafsey D.E."/>
            <person name="Zeng Q."/>
            <person name="Hung C.-Y."/>
            <person name="McMahan C."/>
            <person name="Muszewska A."/>
            <person name="Grynberg M."/>
            <person name="Mandel M.A."/>
            <person name="Kellner E.M."/>
            <person name="Barker B.M."/>
            <person name="Galgiani J.N."/>
            <person name="Orbach M.J."/>
            <person name="Kirkland T.N."/>
            <person name="Cole G.T."/>
            <person name="Henn M.R."/>
            <person name="Birren B.W."/>
            <person name="Taylor J.W."/>
        </authorList>
    </citation>
    <scope>NUCLEOTIDE SEQUENCE [LARGE SCALE GENOMIC DNA]</scope>
    <source>
        <strain evidence="2">UAMH 1704</strain>
    </source>
</reference>
<proteinExistence type="predicted"/>
<dbReference type="VEuPathDB" id="FungiDB:UREG_05044"/>
<dbReference type="Proteomes" id="UP000002058">
    <property type="component" value="Unassembled WGS sequence"/>
</dbReference>
<name>C4JRF5_UNCRE</name>
<organism evidence="1 2">
    <name type="scientific">Uncinocarpus reesii (strain UAMH 1704)</name>
    <dbReference type="NCBI Taxonomy" id="336963"/>
    <lineage>
        <taxon>Eukaryota</taxon>
        <taxon>Fungi</taxon>
        <taxon>Dikarya</taxon>
        <taxon>Ascomycota</taxon>
        <taxon>Pezizomycotina</taxon>
        <taxon>Eurotiomycetes</taxon>
        <taxon>Eurotiomycetidae</taxon>
        <taxon>Onygenales</taxon>
        <taxon>Onygenaceae</taxon>
        <taxon>Uncinocarpus</taxon>
    </lineage>
</organism>
<sequence length="66" mass="7234">MAFNPQVRDSPLGFFHVGSTLGYAVSTLAHLQDAFRLEHESASGRLLSHKAVSWRAGALPEEEEPN</sequence>
<evidence type="ECO:0000313" key="2">
    <source>
        <dbReference type="Proteomes" id="UP000002058"/>
    </source>
</evidence>
<accession>C4JRF5</accession>
<evidence type="ECO:0000313" key="1">
    <source>
        <dbReference type="EMBL" id="EEP80202.1"/>
    </source>
</evidence>
<dbReference type="InParanoid" id="C4JRF5"/>
<dbReference type="KEGG" id="ure:UREG_05044"/>
<dbReference type="AlphaFoldDB" id="C4JRF5"/>
<dbReference type="HOGENOM" id="CLU_2833072_0_0_1"/>
<dbReference type="GeneID" id="8443354"/>
<dbReference type="RefSeq" id="XP_002584355.1">
    <property type="nucleotide sequence ID" value="XM_002584309.1"/>
</dbReference>
<protein>
    <submittedName>
        <fullName evidence="1">Uncharacterized protein</fullName>
    </submittedName>
</protein>
<dbReference type="EMBL" id="CH476617">
    <property type="protein sequence ID" value="EEP80202.1"/>
    <property type="molecule type" value="Genomic_DNA"/>
</dbReference>
<keyword evidence="2" id="KW-1185">Reference proteome</keyword>
<gene>
    <name evidence="1" type="ORF">UREG_05044</name>
</gene>